<dbReference type="AlphaFoldDB" id="A0A516H005"/>
<dbReference type="GO" id="GO:0015937">
    <property type="term" value="P:coenzyme A biosynthetic process"/>
    <property type="evidence" value="ECO:0007669"/>
    <property type="project" value="UniProtKB-UniRule"/>
</dbReference>
<dbReference type="EMBL" id="CP041636">
    <property type="protein sequence ID" value="QDO96920.1"/>
    <property type="molecule type" value="Genomic_DNA"/>
</dbReference>
<dbReference type="UniPathway" id="UPA00241">
    <property type="reaction ID" value="UER00356"/>
</dbReference>
<keyword evidence="5 7" id="KW-0808">Transferase</keyword>
<evidence type="ECO:0000256" key="2">
    <source>
        <dbReference type="ARBA" id="ARBA00022741"/>
    </source>
</evidence>
<dbReference type="GO" id="GO:0005524">
    <property type="term" value="F:ATP binding"/>
    <property type="evidence" value="ECO:0007669"/>
    <property type="project" value="UniProtKB-UniRule"/>
</dbReference>
<evidence type="ECO:0000256" key="1">
    <source>
        <dbReference type="ARBA" id="ARBA00009018"/>
    </source>
</evidence>
<gene>
    <name evidence="5" type="primary">coaE</name>
    <name evidence="7" type="ORF">FNB15_06350</name>
</gene>
<name>A0A516H005_9PROT</name>
<keyword evidence="5" id="KW-0963">Cytoplasm</keyword>
<evidence type="ECO:0000256" key="5">
    <source>
        <dbReference type="HAMAP-Rule" id="MF_00376"/>
    </source>
</evidence>
<dbReference type="PROSITE" id="PS51219">
    <property type="entry name" value="DPCK"/>
    <property type="match status" value="1"/>
</dbReference>
<comment type="subcellular location">
    <subcellularLocation>
        <location evidence="5">Cytoplasm</location>
    </subcellularLocation>
</comment>
<dbReference type="OrthoDB" id="9812943at2"/>
<keyword evidence="2 5" id="KW-0547">Nucleotide-binding</keyword>
<reference evidence="7 8" key="1">
    <citation type="submission" date="2019-07" db="EMBL/GenBank/DDBJ databases">
        <title>Genome sequencing for Ferrovibrio sp. K5.</title>
        <authorList>
            <person name="Park S.-J."/>
        </authorList>
    </citation>
    <scope>NUCLEOTIDE SEQUENCE [LARGE SCALE GENOMIC DNA]</scope>
    <source>
        <strain evidence="7 8">K5</strain>
    </source>
</reference>
<dbReference type="PANTHER" id="PTHR10695">
    <property type="entry name" value="DEPHOSPHO-COA KINASE-RELATED"/>
    <property type="match status" value="1"/>
</dbReference>
<dbReference type="PANTHER" id="PTHR10695:SF46">
    <property type="entry name" value="BIFUNCTIONAL COENZYME A SYNTHASE-RELATED"/>
    <property type="match status" value="1"/>
</dbReference>
<dbReference type="InterPro" id="IPR027417">
    <property type="entry name" value="P-loop_NTPase"/>
</dbReference>
<evidence type="ECO:0000256" key="3">
    <source>
        <dbReference type="ARBA" id="ARBA00022840"/>
    </source>
</evidence>
<evidence type="ECO:0000313" key="8">
    <source>
        <dbReference type="Proteomes" id="UP000317496"/>
    </source>
</evidence>
<dbReference type="Gene3D" id="3.40.50.300">
    <property type="entry name" value="P-loop containing nucleotide triphosphate hydrolases"/>
    <property type="match status" value="1"/>
</dbReference>
<evidence type="ECO:0000313" key="7">
    <source>
        <dbReference type="EMBL" id="QDO96920.1"/>
    </source>
</evidence>
<dbReference type="SUPFAM" id="SSF52540">
    <property type="entry name" value="P-loop containing nucleoside triphosphate hydrolases"/>
    <property type="match status" value="1"/>
</dbReference>
<feature type="binding site" evidence="5">
    <location>
        <begin position="11"/>
        <end position="16"/>
    </location>
    <ligand>
        <name>ATP</name>
        <dbReference type="ChEBI" id="CHEBI:30616"/>
    </ligand>
</feature>
<keyword evidence="4 5" id="KW-0173">Coenzyme A biosynthesis</keyword>
<comment type="pathway">
    <text evidence="5">Cofactor biosynthesis; coenzyme A biosynthesis; CoA from (R)-pantothenate: step 5/5.</text>
</comment>
<protein>
    <recommendedName>
        <fullName evidence="5 6">Dephospho-CoA kinase</fullName>
        <ecNumber evidence="5 6">2.7.1.24</ecNumber>
    </recommendedName>
    <alternativeName>
        <fullName evidence="5">Dephosphocoenzyme A kinase</fullName>
    </alternativeName>
</protein>
<dbReference type="HAMAP" id="MF_00376">
    <property type="entry name" value="Dephospho_CoA_kinase"/>
    <property type="match status" value="1"/>
</dbReference>
<dbReference type="KEGG" id="fer:FNB15_06350"/>
<evidence type="ECO:0000256" key="6">
    <source>
        <dbReference type="NCBIfam" id="TIGR00152"/>
    </source>
</evidence>
<keyword evidence="5 7" id="KW-0418">Kinase</keyword>
<dbReference type="CDD" id="cd02022">
    <property type="entry name" value="DPCK"/>
    <property type="match status" value="1"/>
</dbReference>
<evidence type="ECO:0000256" key="4">
    <source>
        <dbReference type="ARBA" id="ARBA00022993"/>
    </source>
</evidence>
<accession>A0A516H005</accession>
<dbReference type="EC" id="2.7.1.24" evidence="5 6"/>
<keyword evidence="8" id="KW-1185">Reference proteome</keyword>
<organism evidence="7 8">
    <name type="scientific">Ferrovibrio terrae</name>
    <dbReference type="NCBI Taxonomy" id="2594003"/>
    <lineage>
        <taxon>Bacteria</taxon>
        <taxon>Pseudomonadati</taxon>
        <taxon>Pseudomonadota</taxon>
        <taxon>Alphaproteobacteria</taxon>
        <taxon>Rhodospirillales</taxon>
        <taxon>Rhodospirillaceae</taxon>
        <taxon>Ferrovibrio</taxon>
    </lineage>
</organism>
<sequence length="199" mass="20591">MKKIGLTGSIGMGKTTVAKMFAARGIPVFDADAGVHQLYAKGGAAVEPVGAAFPGVVKDGAIDRAALSAAVVGKPAEIKKLESIVHPLVATLREDFLRQAEASGAAMAVLEIQMLLEGSSAKQLDAIVVVSAPADVQRARALARPGMTEDKLAGILSNQMPDAEKRARADHVIDTGVTLAETEAQVAELIETLNTKAGR</sequence>
<dbReference type="GO" id="GO:0005737">
    <property type="term" value="C:cytoplasm"/>
    <property type="evidence" value="ECO:0007669"/>
    <property type="project" value="UniProtKB-SubCell"/>
</dbReference>
<comment type="function">
    <text evidence="5">Catalyzes the phosphorylation of the 3'-hydroxyl group of dephosphocoenzyme A to form coenzyme A.</text>
</comment>
<dbReference type="Pfam" id="PF01121">
    <property type="entry name" value="CoaE"/>
    <property type="match status" value="1"/>
</dbReference>
<dbReference type="InterPro" id="IPR001977">
    <property type="entry name" value="Depp_CoAkinase"/>
</dbReference>
<comment type="similarity">
    <text evidence="1 5">Belongs to the CoaE family.</text>
</comment>
<dbReference type="GO" id="GO:0004140">
    <property type="term" value="F:dephospho-CoA kinase activity"/>
    <property type="evidence" value="ECO:0007669"/>
    <property type="project" value="UniProtKB-UniRule"/>
</dbReference>
<proteinExistence type="inferred from homology"/>
<comment type="catalytic activity">
    <reaction evidence="5">
        <text>3'-dephospho-CoA + ATP = ADP + CoA + H(+)</text>
        <dbReference type="Rhea" id="RHEA:18245"/>
        <dbReference type="ChEBI" id="CHEBI:15378"/>
        <dbReference type="ChEBI" id="CHEBI:30616"/>
        <dbReference type="ChEBI" id="CHEBI:57287"/>
        <dbReference type="ChEBI" id="CHEBI:57328"/>
        <dbReference type="ChEBI" id="CHEBI:456216"/>
        <dbReference type="EC" id="2.7.1.24"/>
    </reaction>
</comment>
<keyword evidence="3 5" id="KW-0067">ATP-binding</keyword>
<dbReference type="RefSeq" id="WP_144067901.1">
    <property type="nucleotide sequence ID" value="NZ_CP041636.1"/>
</dbReference>
<dbReference type="Proteomes" id="UP000317496">
    <property type="component" value="Chromosome"/>
</dbReference>
<dbReference type="NCBIfam" id="TIGR00152">
    <property type="entry name" value="dephospho-CoA kinase"/>
    <property type="match status" value="1"/>
</dbReference>